<dbReference type="InterPro" id="IPR004143">
    <property type="entry name" value="BPL_LPL_catalytic"/>
</dbReference>
<dbReference type="Gene3D" id="3.30.930.10">
    <property type="entry name" value="Bira Bifunctional Protein, Domain 2"/>
    <property type="match status" value="1"/>
</dbReference>
<dbReference type="Pfam" id="PF03099">
    <property type="entry name" value="BPL_LplA_LipB"/>
    <property type="match status" value="1"/>
</dbReference>
<keyword evidence="2" id="KW-0436">Ligase</keyword>
<dbReference type="GO" id="GO:0004077">
    <property type="term" value="F:biotin--[biotin carboxyl-carrier protein] ligase activity"/>
    <property type="evidence" value="ECO:0007669"/>
    <property type="project" value="InterPro"/>
</dbReference>
<dbReference type="InterPro" id="IPR004408">
    <property type="entry name" value="Biotin_CoA_COase_ligase"/>
</dbReference>
<evidence type="ECO:0000259" key="3">
    <source>
        <dbReference type="PROSITE" id="PS51733"/>
    </source>
</evidence>
<dbReference type="PANTHER" id="PTHR12835">
    <property type="entry name" value="BIOTIN PROTEIN LIGASE"/>
    <property type="match status" value="1"/>
</dbReference>
<organism evidence="4">
    <name type="scientific">Cyclophora tenuis</name>
    <name type="common">Marine diatom</name>
    <dbReference type="NCBI Taxonomy" id="216820"/>
    <lineage>
        <taxon>Eukaryota</taxon>
        <taxon>Sar</taxon>
        <taxon>Stramenopiles</taxon>
        <taxon>Ochrophyta</taxon>
        <taxon>Bacillariophyta</taxon>
        <taxon>Fragilariophyceae</taxon>
        <taxon>Fragilariophycidae</taxon>
        <taxon>Cyclophorales</taxon>
        <taxon>Cyclophoraceae</taxon>
        <taxon>Cyclophora</taxon>
    </lineage>
</organism>
<dbReference type="SUPFAM" id="SSF55681">
    <property type="entry name" value="Class II aaRS and biotin synthetases"/>
    <property type="match status" value="1"/>
</dbReference>
<evidence type="ECO:0000256" key="1">
    <source>
        <dbReference type="ARBA" id="ARBA00009934"/>
    </source>
</evidence>
<evidence type="ECO:0000256" key="2">
    <source>
        <dbReference type="ARBA" id="ARBA00022598"/>
    </source>
</evidence>
<reference evidence="4" key="1">
    <citation type="submission" date="2021-01" db="EMBL/GenBank/DDBJ databases">
        <authorList>
            <person name="Corre E."/>
            <person name="Pelletier E."/>
            <person name="Niang G."/>
            <person name="Scheremetjew M."/>
            <person name="Finn R."/>
            <person name="Kale V."/>
            <person name="Holt S."/>
            <person name="Cochrane G."/>
            <person name="Meng A."/>
            <person name="Brown T."/>
            <person name="Cohen L."/>
        </authorList>
    </citation>
    <scope>NUCLEOTIDE SEQUENCE</scope>
    <source>
        <strain evidence="4">ECT3854</strain>
    </source>
</reference>
<dbReference type="AlphaFoldDB" id="A0A7S1GL90"/>
<name>A0A7S1GL90_CYCTE</name>
<proteinExistence type="inferred from homology"/>
<feature type="domain" description="BPL/LPL catalytic" evidence="3">
    <location>
        <begin position="46"/>
        <end position="247"/>
    </location>
</feature>
<sequence>MIPLRLRSFLNRATVATVAVLSFHRRTAAVCAFSTVDVNNMFHATSDDGEKLIFYHVQEAESTQDLAKTLIERGGAEDDHLWVVTTDNQTHGRGTTGRTWISRKGNVFLTIAVPMTSIPVPITLLPLQMGVLVAERLDKIYHQLKPDDEEDGSERLQPTVKWPNDVLFNDEKIAGILIESHVVENVTWLLVGIGVNLLQTPQVPTEGPDKGRPATCLQHYVSHDVLLPESLAEVFSHDLAVAFEQWLDDSDVSAEQVRSEWKRWANWAKPLQIRETGEAVFPMDIEADGRLRVKEMSGKERLLVADYLY</sequence>
<dbReference type="NCBIfam" id="TIGR00121">
    <property type="entry name" value="birA_ligase"/>
    <property type="match status" value="1"/>
</dbReference>
<dbReference type="PANTHER" id="PTHR12835:SF5">
    <property type="entry name" value="BIOTIN--PROTEIN LIGASE"/>
    <property type="match status" value="1"/>
</dbReference>
<evidence type="ECO:0000313" key="4">
    <source>
        <dbReference type="EMBL" id="CAD8937091.1"/>
    </source>
</evidence>
<dbReference type="GO" id="GO:0005737">
    <property type="term" value="C:cytoplasm"/>
    <property type="evidence" value="ECO:0007669"/>
    <property type="project" value="TreeGrafter"/>
</dbReference>
<dbReference type="EMBL" id="HBFW01012758">
    <property type="protein sequence ID" value="CAD8937091.1"/>
    <property type="molecule type" value="Transcribed_RNA"/>
</dbReference>
<accession>A0A7S1GL90</accession>
<dbReference type="CDD" id="cd16442">
    <property type="entry name" value="BPL"/>
    <property type="match status" value="1"/>
</dbReference>
<dbReference type="PROSITE" id="PS51733">
    <property type="entry name" value="BPL_LPL_CATALYTIC"/>
    <property type="match status" value="1"/>
</dbReference>
<comment type="similarity">
    <text evidence="1">Belongs to the biotin--protein ligase family.</text>
</comment>
<dbReference type="InterPro" id="IPR045864">
    <property type="entry name" value="aa-tRNA-synth_II/BPL/LPL"/>
</dbReference>
<gene>
    <name evidence="4" type="ORF">CTEN0397_LOCUS8150</name>
</gene>
<protein>
    <recommendedName>
        <fullName evidence="3">BPL/LPL catalytic domain-containing protein</fullName>
    </recommendedName>
</protein>